<organism evidence="1 2">
    <name type="scientific">Corchorus capsularis</name>
    <name type="common">Jute</name>
    <dbReference type="NCBI Taxonomy" id="210143"/>
    <lineage>
        <taxon>Eukaryota</taxon>
        <taxon>Viridiplantae</taxon>
        <taxon>Streptophyta</taxon>
        <taxon>Embryophyta</taxon>
        <taxon>Tracheophyta</taxon>
        <taxon>Spermatophyta</taxon>
        <taxon>Magnoliopsida</taxon>
        <taxon>eudicotyledons</taxon>
        <taxon>Gunneridae</taxon>
        <taxon>Pentapetalae</taxon>
        <taxon>rosids</taxon>
        <taxon>malvids</taxon>
        <taxon>Malvales</taxon>
        <taxon>Malvaceae</taxon>
        <taxon>Grewioideae</taxon>
        <taxon>Apeibeae</taxon>
        <taxon>Corchorus</taxon>
    </lineage>
</organism>
<name>A0A1R3K9V6_COCAP</name>
<comment type="caution">
    <text evidence="1">The sequence shown here is derived from an EMBL/GenBank/DDBJ whole genome shotgun (WGS) entry which is preliminary data.</text>
</comment>
<evidence type="ECO:0000313" key="1">
    <source>
        <dbReference type="EMBL" id="OMP03844.1"/>
    </source>
</evidence>
<dbReference type="Proteomes" id="UP000188268">
    <property type="component" value="Unassembled WGS sequence"/>
</dbReference>
<gene>
    <name evidence="1" type="ORF">CCACVL1_02245</name>
</gene>
<protein>
    <submittedName>
        <fullName evidence="1">Uncharacterized protein</fullName>
    </submittedName>
</protein>
<evidence type="ECO:0000313" key="2">
    <source>
        <dbReference type="Proteomes" id="UP000188268"/>
    </source>
</evidence>
<accession>A0A1R3K9V6</accession>
<keyword evidence="2" id="KW-1185">Reference proteome</keyword>
<dbReference type="AlphaFoldDB" id="A0A1R3K9V6"/>
<dbReference type="Gramene" id="OMP03844">
    <property type="protein sequence ID" value="OMP03844"/>
    <property type="gene ID" value="CCACVL1_02245"/>
</dbReference>
<reference evidence="1 2" key="1">
    <citation type="submission" date="2013-09" db="EMBL/GenBank/DDBJ databases">
        <title>Corchorus capsularis genome sequencing.</title>
        <authorList>
            <person name="Alam M."/>
            <person name="Haque M.S."/>
            <person name="Islam M.S."/>
            <person name="Emdad E.M."/>
            <person name="Islam M.M."/>
            <person name="Ahmed B."/>
            <person name="Halim A."/>
            <person name="Hossen Q.M.M."/>
            <person name="Hossain M.Z."/>
            <person name="Ahmed R."/>
            <person name="Khan M.M."/>
            <person name="Islam R."/>
            <person name="Rashid M.M."/>
            <person name="Khan S.A."/>
            <person name="Rahman M.S."/>
            <person name="Alam M."/>
        </authorList>
    </citation>
    <scope>NUCLEOTIDE SEQUENCE [LARGE SCALE GENOMIC DNA]</scope>
    <source>
        <strain evidence="2">cv. CVL-1</strain>
        <tissue evidence="1">Whole seedling</tissue>
    </source>
</reference>
<dbReference type="EMBL" id="AWWV01005923">
    <property type="protein sequence ID" value="OMP03844.1"/>
    <property type="molecule type" value="Genomic_DNA"/>
</dbReference>
<sequence>MAAENPNLTRICRHIGSTKMVRAKSFEKPEEKLF</sequence>
<proteinExistence type="predicted"/>